<dbReference type="GeneID" id="73346814"/>
<dbReference type="KEGG" id="clup:CLUP02_12844"/>
<protein>
    <submittedName>
        <fullName evidence="2">Uncharacterized protein</fullName>
    </submittedName>
</protein>
<reference evidence="2" key="1">
    <citation type="journal article" date="2021" name="Mol. Plant Microbe Interact.">
        <title>Complete Genome Sequence of the Plant-Pathogenic Fungus Colletotrichum lupini.</title>
        <authorList>
            <person name="Baroncelli R."/>
            <person name="Pensec F."/>
            <person name="Da Lio D."/>
            <person name="Boufleur T."/>
            <person name="Vicente I."/>
            <person name="Sarrocco S."/>
            <person name="Picot A."/>
            <person name="Baraldi E."/>
            <person name="Sukno S."/>
            <person name="Thon M."/>
            <person name="Le Floch G."/>
        </authorList>
    </citation>
    <scope>NUCLEOTIDE SEQUENCE</scope>
    <source>
        <strain evidence="2">IMI 504893</strain>
    </source>
</reference>
<dbReference type="AlphaFoldDB" id="A0A9Q8T200"/>
<evidence type="ECO:0000313" key="2">
    <source>
        <dbReference type="EMBL" id="UQC87340.1"/>
    </source>
</evidence>
<gene>
    <name evidence="2" type="ORF">CLUP02_12844</name>
</gene>
<accession>A0A9Q8T200</accession>
<feature type="compositionally biased region" description="Polar residues" evidence="1">
    <location>
        <begin position="93"/>
        <end position="111"/>
    </location>
</feature>
<feature type="region of interest" description="Disordered" evidence="1">
    <location>
        <begin position="74"/>
        <end position="127"/>
    </location>
</feature>
<organism evidence="2 3">
    <name type="scientific">Colletotrichum lupini</name>
    <dbReference type="NCBI Taxonomy" id="145971"/>
    <lineage>
        <taxon>Eukaryota</taxon>
        <taxon>Fungi</taxon>
        <taxon>Dikarya</taxon>
        <taxon>Ascomycota</taxon>
        <taxon>Pezizomycotina</taxon>
        <taxon>Sordariomycetes</taxon>
        <taxon>Hypocreomycetidae</taxon>
        <taxon>Glomerellales</taxon>
        <taxon>Glomerellaceae</taxon>
        <taxon>Colletotrichum</taxon>
        <taxon>Colletotrichum acutatum species complex</taxon>
    </lineage>
</organism>
<dbReference type="RefSeq" id="XP_049148950.1">
    <property type="nucleotide sequence ID" value="XM_049291804.1"/>
</dbReference>
<dbReference type="EMBL" id="CP019478">
    <property type="protein sequence ID" value="UQC87340.1"/>
    <property type="molecule type" value="Genomic_DNA"/>
</dbReference>
<evidence type="ECO:0000313" key="3">
    <source>
        <dbReference type="Proteomes" id="UP000830671"/>
    </source>
</evidence>
<evidence type="ECO:0000256" key="1">
    <source>
        <dbReference type="SAM" id="MobiDB-lite"/>
    </source>
</evidence>
<proteinExistence type="predicted"/>
<sequence>MHWDRGFTTTNLLPGPRRLFLHTTTHTIILLSTTQTQPPSHNPLRAAPRGRNTFYAVSVARVIQKRHKHFAIAQPTNNAPLPPTTNHIPRLSCTETLPESRSSIHTSNQLPSGHGTHDEPPRDNTCLLPNTYRARLAPRYTSRSGESKALSRNNLQRPHRILFSCH</sequence>
<name>A0A9Q8T200_9PEZI</name>
<dbReference type="Proteomes" id="UP000830671">
    <property type="component" value="Chromosome 6"/>
</dbReference>
<keyword evidence="3" id="KW-1185">Reference proteome</keyword>